<dbReference type="GO" id="GO:0080120">
    <property type="term" value="P:CAAX-box protein maturation"/>
    <property type="evidence" value="ECO:0007669"/>
    <property type="project" value="UniProtKB-ARBA"/>
</dbReference>
<evidence type="ECO:0000259" key="2">
    <source>
        <dbReference type="Pfam" id="PF02517"/>
    </source>
</evidence>
<dbReference type="EMBL" id="JABTCN010000104">
    <property type="protein sequence ID" value="MBA8777704.1"/>
    <property type="molecule type" value="Genomic_DNA"/>
</dbReference>
<evidence type="ECO:0000256" key="1">
    <source>
        <dbReference type="SAM" id="Phobius"/>
    </source>
</evidence>
<dbReference type="AlphaFoldDB" id="A0A9X0PI01"/>
<evidence type="ECO:0000313" key="3">
    <source>
        <dbReference type="EMBL" id="MBA8777704.1"/>
    </source>
</evidence>
<dbReference type="Proteomes" id="UP000524893">
    <property type="component" value="Unassembled WGS sequence"/>
</dbReference>
<dbReference type="GO" id="GO:0004175">
    <property type="term" value="F:endopeptidase activity"/>
    <property type="evidence" value="ECO:0007669"/>
    <property type="project" value="UniProtKB-ARBA"/>
</dbReference>
<organism evidence="3 4">
    <name type="scientific">Staphylococcus coagulans</name>
    <dbReference type="NCBI Taxonomy" id="74706"/>
    <lineage>
        <taxon>Bacteria</taxon>
        <taxon>Bacillati</taxon>
        <taxon>Bacillota</taxon>
        <taxon>Bacilli</taxon>
        <taxon>Bacillales</taxon>
        <taxon>Staphylococcaceae</taxon>
        <taxon>Staphylococcus</taxon>
    </lineage>
</organism>
<dbReference type="InterPro" id="IPR052710">
    <property type="entry name" value="CAAX_protease"/>
</dbReference>
<feature type="transmembrane region" description="Helical" evidence="1">
    <location>
        <begin position="84"/>
        <end position="103"/>
    </location>
</feature>
<keyword evidence="3" id="KW-0645">Protease</keyword>
<dbReference type="PANTHER" id="PTHR36435">
    <property type="entry name" value="SLR1288 PROTEIN"/>
    <property type="match status" value="1"/>
</dbReference>
<feature type="transmembrane region" description="Helical" evidence="1">
    <location>
        <begin position="123"/>
        <end position="142"/>
    </location>
</feature>
<keyword evidence="3" id="KW-0482">Metalloprotease</keyword>
<feature type="transmembrane region" description="Helical" evidence="1">
    <location>
        <begin position="20"/>
        <end position="41"/>
    </location>
</feature>
<feature type="transmembrane region" description="Helical" evidence="1">
    <location>
        <begin position="47"/>
        <end position="64"/>
    </location>
</feature>
<sequence>MNSKIKTFFQDDFSVTKQPYVLSLIYALVVGAILYSGLIISDYVTQNSIYGVVSLAIVVLGIWLSKMLGFNLISFKSLNFRDFVYVFAGFIALRFLDTVFTFFQSDTGANDQATIDAFTGTPTWLLIISLAIVPAFVEEYIFRGFILRVVFRNHLLIGLIVSSILFTGAHSAGSFIEYIPYFYSALIFGLVYLHTKKIETSILIHFLNNVIFAIFLS</sequence>
<keyword evidence="1" id="KW-0812">Transmembrane</keyword>
<feature type="transmembrane region" description="Helical" evidence="1">
    <location>
        <begin position="178"/>
        <end position="195"/>
    </location>
</feature>
<proteinExistence type="predicted"/>
<keyword evidence="1" id="KW-1133">Transmembrane helix</keyword>
<dbReference type="InterPro" id="IPR003675">
    <property type="entry name" value="Rce1/LyrA-like_dom"/>
</dbReference>
<keyword evidence="3" id="KW-0378">Hydrolase</keyword>
<accession>A0A9X0PI01</accession>
<dbReference type="RefSeq" id="WP_182281466.1">
    <property type="nucleotide sequence ID" value="NZ_JABTCN010000104.1"/>
</dbReference>
<feature type="transmembrane region" description="Helical" evidence="1">
    <location>
        <begin position="154"/>
        <end position="172"/>
    </location>
</feature>
<dbReference type="GO" id="GO:0008237">
    <property type="term" value="F:metallopeptidase activity"/>
    <property type="evidence" value="ECO:0007669"/>
    <property type="project" value="UniProtKB-KW"/>
</dbReference>
<comment type="caution">
    <text evidence="3">The sequence shown here is derived from an EMBL/GenBank/DDBJ whole genome shotgun (WGS) entry which is preliminary data.</text>
</comment>
<reference evidence="3 4" key="1">
    <citation type="journal article" date="2020" name="Access Microbiol">
        <title>Isolation and genome sequencing of Staphylococcus schleiferi subspecies coagulans from Antarctic seals.</title>
        <authorList>
            <person name="Foster G."/>
            <person name="Robb A."/>
            <person name="Paterson G.K."/>
        </authorList>
    </citation>
    <scope>NUCLEOTIDE SEQUENCE [LARGE SCALE GENOMIC DNA]</scope>
    <source>
        <strain evidence="3 4">M615/02/4</strain>
    </source>
</reference>
<dbReference type="Pfam" id="PF02517">
    <property type="entry name" value="Rce1-like"/>
    <property type="match status" value="1"/>
</dbReference>
<protein>
    <submittedName>
        <fullName evidence="3">CPBP family intramembrane metalloprotease</fullName>
    </submittedName>
</protein>
<gene>
    <name evidence="3" type="ORF">HR081_12600</name>
</gene>
<evidence type="ECO:0000313" key="4">
    <source>
        <dbReference type="Proteomes" id="UP000524893"/>
    </source>
</evidence>
<keyword evidence="1" id="KW-0472">Membrane</keyword>
<feature type="domain" description="CAAX prenyl protease 2/Lysostaphin resistance protein A-like" evidence="2">
    <location>
        <begin position="123"/>
        <end position="211"/>
    </location>
</feature>
<name>A0A9X0PI01_9STAP</name>
<dbReference type="PANTHER" id="PTHR36435:SF1">
    <property type="entry name" value="CAAX AMINO TERMINAL PROTEASE FAMILY PROTEIN"/>
    <property type="match status" value="1"/>
</dbReference>